<gene>
    <name evidence="1" type="ORF">C2G38_2215816</name>
</gene>
<evidence type="ECO:0000313" key="2">
    <source>
        <dbReference type="Proteomes" id="UP000266673"/>
    </source>
</evidence>
<organism evidence="1 2">
    <name type="scientific">Gigaspora rosea</name>
    <dbReference type="NCBI Taxonomy" id="44941"/>
    <lineage>
        <taxon>Eukaryota</taxon>
        <taxon>Fungi</taxon>
        <taxon>Fungi incertae sedis</taxon>
        <taxon>Mucoromycota</taxon>
        <taxon>Glomeromycotina</taxon>
        <taxon>Glomeromycetes</taxon>
        <taxon>Diversisporales</taxon>
        <taxon>Gigasporaceae</taxon>
        <taxon>Gigaspora</taxon>
    </lineage>
</organism>
<sequence>MSEGKSEDTFGVFFEIDLIDVGYNEEESVKCSDVKSEAIEEANSETFGLSRQISDAVGANGIDKVEQCCQVRAMDALEALSNVDVVLGMEEMVKDLLKVLRNDDYNESDCGVDLSKWHRHTNFEDLDNGNKEYWEPVVDSNLNERPNLENNDRIMRSVFDRRKTLLMKNNGYNGLRNVDYVFEELIWKELETSGTKFLGSSSCHDGEQYAAYLPEK</sequence>
<name>A0A397U9H2_9GLOM</name>
<evidence type="ECO:0000313" key="1">
    <source>
        <dbReference type="EMBL" id="RIB06940.1"/>
    </source>
</evidence>
<protein>
    <submittedName>
        <fullName evidence="1">Uncharacterized protein</fullName>
    </submittedName>
</protein>
<dbReference type="AlphaFoldDB" id="A0A397U9H2"/>
<reference evidence="1 2" key="1">
    <citation type="submission" date="2018-06" db="EMBL/GenBank/DDBJ databases">
        <title>Comparative genomics reveals the genomic features of Rhizophagus irregularis, R. cerebriforme, R. diaphanum and Gigaspora rosea, and their symbiotic lifestyle signature.</title>
        <authorList>
            <person name="Morin E."/>
            <person name="San Clemente H."/>
            <person name="Chen E.C.H."/>
            <person name="De La Providencia I."/>
            <person name="Hainaut M."/>
            <person name="Kuo A."/>
            <person name="Kohler A."/>
            <person name="Murat C."/>
            <person name="Tang N."/>
            <person name="Roy S."/>
            <person name="Loubradou J."/>
            <person name="Henrissat B."/>
            <person name="Grigoriev I.V."/>
            <person name="Corradi N."/>
            <person name="Roux C."/>
            <person name="Martin F.M."/>
        </authorList>
    </citation>
    <scope>NUCLEOTIDE SEQUENCE [LARGE SCALE GENOMIC DNA]</scope>
    <source>
        <strain evidence="1 2">DAOM 194757</strain>
    </source>
</reference>
<comment type="caution">
    <text evidence="1">The sequence shown here is derived from an EMBL/GenBank/DDBJ whole genome shotgun (WGS) entry which is preliminary data.</text>
</comment>
<dbReference type="Proteomes" id="UP000266673">
    <property type="component" value="Unassembled WGS sequence"/>
</dbReference>
<dbReference type="OrthoDB" id="10630745at2759"/>
<accession>A0A397U9H2</accession>
<proteinExistence type="predicted"/>
<dbReference type="EMBL" id="QKWP01001736">
    <property type="protein sequence ID" value="RIB06940.1"/>
    <property type="molecule type" value="Genomic_DNA"/>
</dbReference>
<keyword evidence="2" id="KW-1185">Reference proteome</keyword>